<accession>A0AAV7X895</accession>
<gene>
    <name evidence="1" type="ORF">ONE63_002471</name>
</gene>
<proteinExistence type="predicted"/>
<sequence>MDPCQVLSNGKNGSFEHRLRVLTKARGTTLVVNTLPLPDLRAALRCVGAWGRLVHCGDEDSLTAAKIGTSFKNVMTFFSSDELRNRLSVSAPDLPLSSRVGSHNCGFTSDVE</sequence>
<dbReference type="EMBL" id="JAPTSV010000012">
    <property type="protein sequence ID" value="KAJ1522160.1"/>
    <property type="molecule type" value="Genomic_DNA"/>
</dbReference>
<evidence type="ECO:0000313" key="1">
    <source>
        <dbReference type="EMBL" id="KAJ1522160.1"/>
    </source>
</evidence>
<organism evidence="1 2">
    <name type="scientific">Megalurothrips usitatus</name>
    <name type="common">bean blossom thrips</name>
    <dbReference type="NCBI Taxonomy" id="439358"/>
    <lineage>
        <taxon>Eukaryota</taxon>
        <taxon>Metazoa</taxon>
        <taxon>Ecdysozoa</taxon>
        <taxon>Arthropoda</taxon>
        <taxon>Hexapoda</taxon>
        <taxon>Insecta</taxon>
        <taxon>Pterygota</taxon>
        <taxon>Neoptera</taxon>
        <taxon>Paraneoptera</taxon>
        <taxon>Thysanoptera</taxon>
        <taxon>Terebrantia</taxon>
        <taxon>Thripoidea</taxon>
        <taxon>Thripidae</taxon>
        <taxon>Megalurothrips</taxon>
    </lineage>
</organism>
<evidence type="ECO:0000313" key="2">
    <source>
        <dbReference type="Proteomes" id="UP001075354"/>
    </source>
</evidence>
<keyword evidence="2" id="KW-1185">Reference proteome</keyword>
<reference evidence="1" key="1">
    <citation type="submission" date="2022-12" db="EMBL/GenBank/DDBJ databases">
        <title>Chromosome-level genome assembly of the bean flower thrips Megalurothrips usitatus.</title>
        <authorList>
            <person name="Ma L."/>
            <person name="Liu Q."/>
            <person name="Li H."/>
            <person name="Cai W."/>
        </authorList>
    </citation>
    <scope>NUCLEOTIDE SEQUENCE</scope>
    <source>
        <strain evidence="1">Cailab_2022a</strain>
    </source>
</reference>
<dbReference type="Gene3D" id="3.40.50.720">
    <property type="entry name" value="NAD(P)-binding Rossmann-like Domain"/>
    <property type="match status" value="1"/>
</dbReference>
<protein>
    <submittedName>
        <fullName evidence="1">Uncharacterized protein</fullName>
    </submittedName>
</protein>
<name>A0AAV7X895_9NEOP</name>
<dbReference type="Proteomes" id="UP001075354">
    <property type="component" value="Chromosome 12"/>
</dbReference>
<comment type="caution">
    <text evidence="1">The sequence shown here is derived from an EMBL/GenBank/DDBJ whole genome shotgun (WGS) entry which is preliminary data.</text>
</comment>
<dbReference type="AlphaFoldDB" id="A0AAV7X895"/>